<dbReference type="EMBL" id="PCTI01000045">
    <property type="protein sequence ID" value="PIP68828.1"/>
    <property type="molecule type" value="Genomic_DNA"/>
</dbReference>
<dbReference type="SFLD" id="SFLDS00003">
    <property type="entry name" value="Haloacid_Dehalogenase"/>
    <property type="match status" value="1"/>
</dbReference>
<protein>
    <recommendedName>
        <fullName evidence="3">HAD family hydrolase</fullName>
    </recommendedName>
</protein>
<reference evidence="1 2" key="1">
    <citation type="submission" date="2017-09" db="EMBL/GenBank/DDBJ databases">
        <title>Depth-based differentiation of microbial function through sediment-hosted aquifers and enrichment of novel symbionts in the deep terrestrial subsurface.</title>
        <authorList>
            <person name="Probst A.J."/>
            <person name="Ladd B."/>
            <person name="Jarett J.K."/>
            <person name="Geller-Mcgrath D.E."/>
            <person name="Sieber C.M."/>
            <person name="Emerson J.B."/>
            <person name="Anantharaman K."/>
            <person name="Thomas B.C."/>
            <person name="Malmstrom R."/>
            <person name="Stieglmeier M."/>
            <person name="Klingl A."/>
            <person name="Woyke T."/>
            <person name="Ryan C.M."/>
            <person name="Banfield J.F."/>
        </authorList>
    </citation>
    <scope>NUCLEOTIDE SEQUENCE [LARGE SCALE GENOMIC DNA]</scope>
    <source>
        <strain evidence="1">CG22_combo_CG10-13_8_21_14_all_32_8</strain>
    </source>
</reference>
<gene>
    <name evidence="1" type="ORF">COW91_02730</name>
</gene>
<evidence type="ECO:0008006" key="3">
    <source>
        <dbReference type="Google" id="ProtNLM"/>
    </source>
</evidence>
<dbReference type="InterPro" id="IPR041492">
    <property type="entry name" value="HAD_2"/>
</dbReference>
<dbReference type="PANTHER" id="PTHR43434">
    <property type="entry name" value="PHOSPHOGLYCOLATE PHOSPHATASE"/>
    <property type="match status" value="1"/>
</dbReference>
<accession>A0A2H0CHI4</accession>
<dbReference type="Pfam" id="PF13419">
    <property type="entry name" value="HAD_2"/>
    <property type="match status" value="1"/>
</dbReference>
<sequence length="200" mass="23671">MIKLIMFDFDGVIDNNYELHFDLCCKKFLNFTREEHRKQFDGNVHIEREKLKNRDTGFDFLKCLSDSRKERKIREEIKKTLINLSKNYTLGIVSSCNEYGIKDYLECNQIQDLFSFLYGYETHKLKTHKFKKVLNDFNFKEDECIFITDTLGDILEANEIGIPTVAVDFGYHERERLEKGNPLKIISSFNELIDTVKNIN</sequence>
<dbReference type="AlphaFoldDB" id="A0A2H0CHI4"/>
<dbReference type="Gene3D" id="3.40.50.1000">
    <property type="entry name" value="HAD superfamily/HAD-like"/>
    <property type="match status" value="1"/>
</dbReference>
<dbReference type="InterPro" id="IPR050155">
    <property type="entry name" value="HAD-like_hydrolase_sf"/>
</dbReference>
<dbReference type="InterPro" id="IPR023214">
    <property type="entry name" value="HAD_sf"/>
</dbReference>
<evidence type="ECO:0000313" key="1">
    <source>
        <dbReference type="EMBL" id="PIP68828.1"/>
    </source>
</evidence>
<dbReference type="SUPFAM" id="SSF56784">
    <property type="entry name" value="HAD-like"/>
    <property type="match status" value="1"/>
</dbReference>
<dbReference type="GO" id="GO:0006281">
    <property type="term" value="P:DNA repair"/>
    <property type="evidence" value="ECO:0007669"/>
    <property type="project" value="TreeGrafter"/>
</dbReference>
<dbReference type="GO" id="GO:0005829">
    <property type="term" value="C:cytosol"/>
    <property type="evidence" value="ECO:0007669"/>
    <property type="project" value="TreeGrafter"/>
</dbReference>
<comment type="caution">
    <text evidence="1">The sequence shown here is derived from an EMBL/GenBank/DDBJ whole genome shotgun (WGS) entry which is preliminary data.</text>
</comment>
<dbReference type="Proteomes" id="UP000229176">
    <property type="component" value="Unassembled WGS sequence"/>
</dbReference>
<evidence type="ECO:0000313" key="2">
    <source>
        <dbReference type="Proteomes" id="UP000229176"/>
    </source>
</evidence>
<name>A0A2H0CHI4_9BACT</name>
<proteinExistence type="predicted"/>
<dbReference type="PANTHER" id="PTHR43434:SF13">
    <property type="entry name" value="PHOSPHOGLYCOLATE PHOSPHATASE"/>
    <property type="match status" value="1"/>
</dbReference>
<dbReference type="InterPro" id="IPR036412">
    <property type="entry name" value="HAD-like_sf"/>
</dbReference>
<dbReference type="SFLD" id="SFLDG01129">
    <property type="entry name" value="C1.5:_HAD__Beta-PGM__Phosphata"/>
    <property type="match status" value="1"/>
</dbReference>
<organism evidence="1 2">
    <name type="scientific">Candidatus Nomurabacteria bacterium CG22_combo_CG10-13_8_21_14_all_32_8</name>
    <dbReference type="NCBI Taxonomy" id="1974732"/>
    <lineage>
        <taxon>Bacteria</taxon>
        <taxon>Candidatus Nomuraibacteriota</taxon>
    </lineage>
</organism>
<dbReference type="GO" id="GO:0008967">
    <property type="term" value="F:phosphoglycolate phosphatase activity"/>
    <property type="evidence" value="ECO:0007669"/>
    <property type="project" value="TreeGrafter"/>
</dbReference>